<comment type="caution">
    <text evidence="2">The sequence shown here is derived from an EMBL/GenBank/DDBJ whole genome shotgun (WGS) entry which is preliminary data.</text>
</comment>
<dbReference type="Proteomes" id="UP000283077">
    <property type="component" value="Unassembled WGS sequence"/>
</dbReference>
<sequence>MPTDQAPIRRSITFGDTVMKKFQIVSCAVLLVLTATTAAHAVEYVAADDSPASKLCVSAAMDRPIKFLVEMRDTGVSKRYAANQITCNGTNITSFAQQAGNDGNYKMLNPHRRGHVEISDLAQLPTVDGQIMTVSGQVNEAARP</sequence>
<feature type="chain" id="PRO_5019254617" evidence="1">
    <location>
        <begin position="42"/>
        <end position="144"/>
    </location>
</feature>
<feature type="signal peptide" evidence="1">
    <location>
        <begin position="1"/>
        <end position="41"/>
    </location>
</feature>
<proteinExistence type="predicted"/>
<reference evidence="2 3" key="1">
    <citation type="submission" date="2019-01" db="EMBL/GenBank/DDBJ databases">
        <authorList>
            <person name="Chen W.-M."/>
        </authorList>
    </citation>
    <scope>NUCLEOTIDE SEQUENCE [LARGE SCALE GENOMIC DNA]</scope>
    <source>
        <strain evidence="2 3">KYPC3</strain>
    </source>
</reference>
<dbReference type="InterPro" id="IPR022193">
    <property type="entry name" value="DUF3718"/>
</dbReference>
<evidence type="ECO:0000313" key="3">
    <source>
        <dbReference type="Proteomes" id="UP000283077"/>
    </source>
</evidence>
<dbReference type="OrthoDB" id="6401172at2"/>
<keyword evidence="3" id="KW-1185">Reference proteome</keyword>
<dbReference type="AlphaFoldDB" id="A0A437QME1"/>
<name>A0A437QME1_9GAMM</name>
<dbReference type="Pfam" id="PF12514">
    <property type="entry name" value="DUF3718"/>
    <property type="match status" value="1"/>
</dbReference>
<protein>
    <submittedName>
        <fullName evidence="2">DUF3718 domain-containing protein</fullName>
    </submittedName>
</protein>
<organism evidence="2 3">
    <name type="scientific">Rheinheimera riviphila</name>
    <dbReference type="NCBI Taxonomy" id="1834037"/>
    <lineage>
        <taxon>Bacteria</taxon>
        <taxon>Pseudomonadati</taxon>
        <taxon>Pseudomonadota</taxon>
        <taxon>Gammaproteobacteria</taxon>
        <taxon>Chromatiales</taxon>
        <taxon>Chromatiaceae</taxon>
        <taxon>Rheinheimera</taxon>
    </lineage>
</organism>
<keyword evidence="1" id="KW-0732">Signal</keyword>
<evidence type="ECO:0000256" key="1">
    <source>
        <dbReference type="SAM" id="SignalP"/>
    </source>
</evidence>
<dbReference type="EMBL" id="SACS01000014">
    <property type="protein sequence ID" value="RVU35610.1"/>
    <property type="molecule type" value="Genomic_DNA"/>
</dbReference>
<evidence type="ECO:0000313" key="2">
    <source>
        <dbReference type="EMBL" id="RVU35610.1"/>
    </source>
</evidence>
<accession>A0A437QME1</accession>
<gene>
    <name evidence="2" type="ORF">EOE67_13525</name>
</gene>